<dbReference type="GeneID" id="93146938"/>
<dbReference type="EMBL" id="ACIO01000160">
    <property type="protein sequence ID" value="EFC99639.1"/>
    <property type="molecule type" value="Genomic_DNA"/>
</dbReference>
<dbReference type="RefSeq" id="WP_006772686.1">
    <property type="nucleotide sequence ID" value="NZ_GG667635.1"/>
</dbReference>
<feature type="transmembrane region" description="Helical" evidence="1">
    <location>
        <begin position="21"/>
        <end position="43"/>
    </location>
</feature>
<name>D3AEY1_9FIRM</name>
<evidence type="ECO:0000313" key="2">
    <source>
        <dbReference type="EMBL" id="EFC99639.1"/>
    </source>
</evidence>
<reference evidence="2 3" key="1">
    <citation type="submission" date="2010-01" db="EMBL/GenBank/DDBJ databases">
        <authorList>
            <person name="Weinstock G."/>
            <person name="Sodergren E."/>
            <person name="Clifton S."/>
            <person name="Fulton L."/>
            <person name="Fulton B."/>
            <person name="Courtney L."/>
            <person name="Fronick C."/>
            <person name="Harrison M."/>
            <person name="Strong C."/>
            <person name="Farmer C."/>
            <person name="Delahaunty K."/>
            <person name="Markovic C."/>
            <person name="Hall O."/>
            <person name="Minx P."/>
            <person name="Tomlinson C."/>
            <person name="Mitreva M."/>
            <person name="Nelson J."/>
            <person name="Hou S."/>
            <person name="Wollam A."/>
            <person name="Pepin K.H."/>
            <person name="Johnson M."/>
            <person name="Bhonagiri V."/>
            <person name="Nash W.E."/>
            <person name="Warren W."/>
            <person name="Chinwalla A."/>
            <person name="Mardis E.R."/>
            <person name="Wilson R.K."/>
        </authorList>
    </citation>
    <scope>NUCLEOTIDE SEQUENCE [LARGE SCALE GENOMIC DNA]</scope>
    <source>
        <strain evidence="2 3">DSM 13479</strain>
    </source>
</reference>
<accession>D3AEY1</accession>
<feature type="transmembrane region" description="Helical" evidence="1">
    <location>
        <begin position="49"/>
        <end position="67"/>
    </location>
</feature>
<dbReference type="AlphaFoldDB" id="D3AEY1"/>
<proteinExistence type="predicted"/>
<dbReference type="Proteomes" id="UP000004968">
    <property type="component" value="Unassembled WGS sequence"/>
</dbReference>
<dbReference type="HOGENOM" id="CLU_2632018_0_0_9"/>
<evidence type="ECO:0000256" key="1">
    <source>
        <dbReference type="SAM" id="Phobius"/>
    </source>
</evidence>
<evidence type="ECO:0000313" key="3">
    <source>
        <dbReference type="Proteomes" id="UP000004968"/>
    </source>
</evidence>
<comment type="caution">
    <text evidence="2">The sequence shown here is derived from an EMBL/GenBank/DDBJ whole genome shotgun (WGS) entry which is preliminary data.</text>
</comment>
<organism evidence="2 3">
    <name type="scientific">Hungatella hathewayi DSM 13479</name>
    <dbReference type="NCBI Taxonomy" id="566550"/>
    <lineage>
        <taxon>Bacteria</taxon>
        <taxon>Bacillati</taxon>
        <taxon>Bacillota</taxon>
        <taxon>Clostridia</taxon>
        <taxon>Lachnospirales</taxon>
        <taxon>Lachnospiraceae</taxon>
        <taxon>Hungatella</taxon>
    </lineage>
</organism>
<gene>
    <name evidence="2" type="ORF">CLOSTHATH_02165</name>
</gene>
<protein>
    <submittedName>
        <fullName evidence="2">Uncharacterized protein</fullName>
    </submittedName>
</protein>
<sequence>MIETYVSIGKVTDYAIGVLKYFATASSILLISIIGALTAWIFWSAVGMIVAIVGIVIATIVLTLGIYELHTQKRRRR</sequence>
<keyword evidence="1" id="KW-0812">Transmembrane</keyword>
<keyword evidence="1" id="KW-0472">Membrane</keyword>
<keyword evidence="1" id="KW-1133">Transmembrane helix</keyword>